<dbReference type="RefSeq" id="XP_024324044.1">
    <property type="nucleotide sequence ID" value="XM_024469731.1"/>
</dbReference>
<dbReference type="EMBL" id="KV441395">
    <property type="protein sequence ID" value="OAF58760.1"/>
    <property type="molecule type" value="Genomic_DNA"/>
</dbReference>
<evidence type="ECO:0000256" key="1">
    <source>
        <dbReference type="SAM" id="MobiDB-lite"/>
    </source>
</evidence>
<proteinExistence type="predicted"/>
<reference evidence="2" key="1">
    <citation type="submission" date="2016-03" db="EMBL/GenBank/DDBJ databases">
        <title>Updated assembly of Pseudogymnoascus destructans, the fungus causing white-nose syndrome of bats.</title>
        <authorList>
            <person name="Palmer J.M."/>
            <person name="Drees K.P."/>
            <person name="Foster J.T."/>
            <person name="Lindner D.L."/>
        </authorList>
    </citation>
    <scope>NUCLEOTIDE SEQUENCE [LARGE SCALE GENOMIC DNA]</scope>
    <source>
        <strain evidence="2">20631-21</strain>
    </source>
</reference>
<gene>
    <name evidence="2" type="ORF">VC83_06126</name>
</gene>
<organism evidence="2">
    <name type="scientific">Pseudogymnoascus destructans</name>
    <dbReference type="NCBI Taxonomy" id="655981"/>
    <lineage>
        <taxon>Eukaryota</taxon>
        <taxon>Fungi</taxon>
        <taxon>Dikarya</taxon>
        <taxon>Ascomycota</taxon>
        <taxon>Pezizomycotina</taxon>
        <taxon>Leotiomycetes</taxon>
        <taxon>Thelebolales</taxon>
        <taxon>Thelebolaceae</taxon>
        <taxon>Pseudogymnoascus</taxon>
    </lineage>
</organism>
<evidence type="ECO:0000313" key="2">
    <source>
        <dbReference type="EMBL" id="OAF58760.1"/>
    </source>
</evidence>
<dbReference type="AlphaFoldDB" id="A0A177AAH5"/>
<sequence>MLLWSEFSLARPVLRIHSTTENFAPTPEAPHTPEPPLELQGALDIVTLVAKEARVARQTLNQARKQLHRAGIEARKEERAQKKMIAKLYEEGLPIPPEFEEPIPDPEAPQIESQYESERGSEWE</sequence>
<name>A0A177AAH5_9PEZI</name>
<dbReference type="Proteomes" id="UP000077154">
    <property type="component" value="Unassembled WGS sequence"/>
</dbReference>
<dbReference type="OrthoDB" id="3443154at2759"/>
<accession>A0A177AAH5</accession>
<protein>
    <submittedName>
        <fullName evidence="2">Uncharacterized protein</fullName>
    </submittedName>
</protein>
<dbReference type="GeneID" id="36289188"/>
<feature type="region of interest" description="Disordered" evidence="1">
    <location>
        <begin position="94"/>
        <end position="124"/>
    </location>
</feature>